<protein>
    <submittedName>
        <fullName evidence="1">7150_t:CDS:1</fullName>
    </submittedName>
</protein>
<organism evidence="1 2">
    <name type="scientific">Cetraspora pellucida</name>
    <dbReference type="NCBI Taxonomy" id="1433469"/>
    <lineage>
        <taxon>Eukaryota</taxon>
        <taxon>Fungi</taxon>
        <taxon>Fungi incertae sedis</taxon>
        <taxon>Mucoromycota</taxon>
        <taxon>Glomeromycotina</taxon>
        <taxon>Glomeromycetes</taxon>
        <taxon>Diversisporales</taxon>
        <taxon>Gigasporaceae</taxon>
        <taxon>Cetraspora</taxon>
    </lineage>
</organism>
<keyword evidence="2" id="KW-1185">Reference proteome</keyword>
<evidence type="ECO:0000313" key="1">
    <source>
        <dbReference type="EMBL" id="CAG8530105.1"/>
    </source>
</evidence>
<evidence type="ECO:0000313" key="2">
    <source>
        <dbReference type="Proteomes" id="UP000789759"/>
    </source>
</evidence>
<comment type="caution">
    <text evidence="1">The sequence shown here is derived from an EMBL/GenBank/DDBJ whole genome shotgun (WGS) entry which is preliminary data.</text>
</comment>
<dbReference type="EMBL" id="CAJVQA010001892">
    <property type="protein sequence ID" value="CAG8530105.1"/>
    <property type="molecule type" value="Genomic_DNA"/>
</dbReference>
<sequence length="101" mass="11346">MAFDHFILSTSNRIFETNGHQLSLKSCIGTSKAPFTSKRRLRFSSDMRFDIDMKTEGTISLATRSTPDMILEETTPRRATPTATNEAPNVVFEEAMLEKTA</sequence>
<name>A0A9N9FFJ4_9GLOM</name>
<dbReference type="AlphaFoldDB" id="A0A9N9FFJ4"/>
<reference evidence="1" key="1">
    <citation type="submission" date="2021-06" db="EMBL/GenBank/DDBJ databases">
        <authorList>
            <person name="Kallberg Y."/>
            <person name="Tangrot J."/>
            <person name="Rosling A."/>
        </authorList>
    </citation>
    <scope>NUCLEOTIDE SEQUENCE</scope>
    <source>
        <strain evidence="1">FL966</strain>
    </source>
</reference>
<dbReference type="Proteomes" id="UP000789759">
    <property type="component" value="Unassembled WGS sequence"/>
</dbReference>
<accession>A0A9N9FFJ4</accession>
<proteinExistence type="predicted"/>
<gene>
    <name evidence="1" type="ORF">CPELLU_LOCUS3802</name>
</gene>